<evidence type="ECO:0000256" key="4">
    <source>
        <dbReference type="ARBA" id="ARBA00022982"/>
    </source>
</evidence>
<dbReference type="Pfam" id="PF12801">
    <property type="entry name" value="Fer4_5"/>
    <property type="match status" value="2"/>
</dbReference>
<keyword evidence="7" id="KW-1133">Transmembrane helix</keyword>
<dbReference type="AlphaFoldDB" id="A0A7C4EWX8"/>
<keyword evidence="4" id="KW-0249">Electron transport</keyword>
<keyword evidence="7" id="KW-0812">Transmembrane</keyword>
<proteinExistence type="predicted"/>
<dbReference type="EMBL" id="DTGT01000425">
    <property type="protein sequence ID" value="HGH62214.1"/>
    <property type="molecule type" value="Genomic_DNA"/>
</dbReference>
<feature type="domain" description="4Fe-4S ferredoxin-type" evidence="8">
    <location>
        <begin position="239"/>
        <end position="270"/>
    </location>
</feature>
<evidence type="ECO:0000256" key="7">
    <source>
        <dbReference type="SAM" id="Phobius"/>
    </source>
</evidence>
<reference evidence="9" key="1">
    <citation type="journal article" date="2020" name="mSystems">
        <title>Genome- and Community-Level Interaction Insights into Carbon Utilization and Element Cycling Functions of Hydrothermarchaeota in Hydrothermal Sediment.</title>
        <authorList>
            <person name="Zhou Z."/>
            <person name="Liu Y."/>
            <person name="Xu W."/>
            <person name="Pan J."/>
            <person name="Luo Z.H."/>
            <person name="Li M."/>
        </authorList>
    </citation>
    <scope>NUCLEOTIDE SEQUENCE [LARGE SCALE GENOMIC DNA]</scope>
    <source>
        <strain evidence="9">SpSt-769</strain>
    </source>
</reference>
<evidence type="ECO:0000256" key="3">
    <source>
        <dbReference type="ARBA" id="ARBA00022723"/>
    </source>
</evidence>
<accession>A0A7C4EWX8</accession>
<feature type="transmembrane region" description="Helical" evidence="7">
    <location>
        <begin position="172"/>
        <end position="192"/>
    </location>
</feature>
<dbReference type="GO" id="GO:0051539">
    <property type="term" value="F:4 iron, 4 sulfur cluster binding"/>
    <property type="evidence" value="ECO:0007669"/>
    <property type="project" value="UniProtKB-KW"/>
</dbReference>
<dbReference type="GO" id="GO:0046872">
    <property type="term" value="F:metal ion binding"/>
    <property type="evidence" value="ECO:0007669"/>
    <property type="project" value="UniProtKB-KW"/>
</dbReference>
<organism evidence="9">
    <name type="scientific">Desulfomonile tiedjei</name>
    <dbReference type="NCBI Taxonomy" id="2358"/>
    <lineage>
        <taxon>Bacteria</taxon>
        <taxon>Pseudomonadati</taxon>
        <taxon>Thermodesulfobacteriota</taxon>
        <taxon>Desulfomonilia</taxon>
        <taxon>Desulfomonilales</taxon>
        <taxon>Desulfomonilaceae</taxon>
        <taxon>Desulfomonile</taxon>
    </lineage>
</organism>
<keyword evidence="3" id="KW-0479">Metal-binding</keyword>
<keyword evidence="5" id="KW-0408">Iron</keyword>
<evidence type="ECO:0000313" key="9">
    <source>
        <dbReference type="EMBL" id="HGH62214.1"/>
    </source>
</evidence>
<feature type="transmembrane region" description="Helical" evidence="7">
    <location>
        <begin position="12"/>
        <end position="29"/>
    </location>
</feature>
<protein>
    <submittedName>
        <fullName evidence="9">4Fe-4S binding protein</fullName>
    </submittedName>
</protein>
<feature type="transmembrane region" description="Helical" evidence="7">
    <location>
        <begin position="70"/>
        <end position="92"/>
    </location>
</feature>
<dbReference type="GO" id="GO:0005886">
    <property type="term" value="C:plasma membrane"/>
    <property type="evidence" value="ECO:0007669"/>
    <property type="project" value="TreeGrafter"/>
</dbReference>
<name>A0A7C4EWX8_9BACT</name>
<dbReference type="PROSITE" id="PS00198">
    <property type="entry name" value="4FE4S_FER_1"/>
    <property type="match status" value="1"/>
</dbReference>
<sequence length="279" mass="30404">MYTRYRRIVQSVVMALIFAVPVLNIYEIYAVTGTLYALNFGGLGVADPAVILQAIFAAGELTVPLLSAALFPLLVAVLFGRIWCGWFCPFLFLAEGADWLRNKIGAKRWPRIFGRGVWVQNPLAANATRYAFLLGGTALAGAIAIPVLNYVNAPGILSTEAMIFVKERTVSIEFGLIVILFVLQLTILPKMWCRLFCPTGAVISLFRSPFGLRVISLARQTTSPCCRENTCTSVCPMGLAPFRDAGNLLCVNCGKCIEACPLGNLAFQGFEIRPASAKR</sequence>
<comment type="caution">
    <text evidence="9">The sequence shown here is derived from an EMBL/GenBank/DDBJ whole genome shotgun (WGS) entry which is preliminary data.</text>
</comment>
<dbReference type="InterPro" id="IPR017896">
    <property type="entry name" value="4Fe4S_Fe-S-bd"/>
</dbReference>
<keyword evidence="7" id="KW-0472">Membrane</keyword>
<keyword evidence="1" id="KW-0813">Transport</keyword>
<dbReference type="InterPro" id="IPR017900">
    <property type="entry name" value="4Fe4S_Fe_S_CS"/>
</dbReference>
<dbReference type="PROSITE" id="PS51379">
    <property type="entry name" value="4FE4S_FER_2"/>
    <property type="match status" value="1"/>
</dbReference>
<evidence type="ECO:0000259" key="8">
    <source>
        <dbReference type="PROSITE" id="PS51379"/>
    </source>
</evidence>
<evidence type="ECO:0000256" key="2">
    <source>
        <dbReference type="ARBA" id="ARBA00022485"/>
    </source>
</evidence>
<evidence type="ECO:0000256" key="5">
    <source>
        <dbReference type="ARBA" id="ARBA00023004"/>
    </source>
</evidence>
<feature type="transmembrane region" description="Helical" evidence="7">
    <location>
        <begin position="130"/>
        <end position="151"/>
    </location>
</feature>
<keyword evidence="6" id="KW-0411">Iron-sulfur</keyword>
<keyword evidence="2" id="KW-0004">4Fe-4S</keyword>
<evidence type="ECO:0000256" key="1">
    <source>
        <dbReference type="ARBA" id="ARBA00022448"/>
    </source>
</evidence>
<dbReference type="PANTHER" id="PTHR30176">
    <property type="entry name" value="FERREDOXIN-TYPE PROTEIN NAPH"/>
    <property type="match status" value="1"/>
</dbReference>
<gene>
    <name evidence="9" type="ORF">ENV54_13055</name>
</gene>
<dbReference type="InterPro" id="IPR051684">
    <property type="entry name" value="Electron_Trans/Redox"/>
</dbReference>
<dbReference type="PANTHER" id="PTHR30176:SF3">
    <property type="entry name" value="FERREDOXIN-TYPE PROTEIN NAPH"/>
    <property type="match status" value="1"/>
</dbReference>
<evidence type="ECO:0000256" key="6">
    <source>
        <dbReference type="ARBA" id="ARBA00023014"/>
    </source>
</evidence>
<dbReference type="SUPFAM" id="SSF54862">
    <property type="entry name" value="4Fe-4S ferredoxins"/>
    <property type="match status" value="1"/>
</dbReference>